<dbReference type="InterPro" id="IPR054464">
    <property type="entry name" value="ULD_fung"/>
</dbReference>
<dbReference type="InterPro" id="IPR050829">
    <property type="entry name" value="CorA_MIT"/>
</dbReference>
<feature type="compositionally biased region" description="Polar residues" evidence="5">
    <location>
        <begin position="665"/>
        <end position="676"/>
    </location>
</feature>
<evidence type="ECO:0000256" key="4">
    <source>
        <dbReference type="ARBA" id="ARBA00023136"/>
    </source>
</evidence>
<feature type="compositionally biased region" description="Basic and acidic residues" evidence="5">
    <location>
        <begin position="741"/>
        <end position="750"/>
    </location>
</feature>
<dbReference type="Pfam" id="PF01544">
    <property type="entry name" value="CorA"/>
    <property type="match status" value="1"/>
</dbReference>
<dbReference type="Proteomes" id="UP000664203">
    <property type="component" value="Unassembled WGS sequence"/>
</dbReference>
<dbReference type="PANTHER" id="PTHR47685">
    <property type="entry name" value="MAGNESIUM TRANSPORT PROTEIN CORA"/>
    <property type="match status" value="1"/>
</dbReference>
<feature type="compositionally biased region" description="Basic residues" evidence="5">
    <location>
        <begin position="581"/>
        <end position="591"/>
    </location>
</feature>
<feature type="compositionally biased region" description="Polar residues" evidence="5">
    <location>
        <begin position="751"/>
        <end position="760"/>
    </location>
</feature>
<dbReference type="GO" id="GO:0016020">
    <property type="term" value="C:membrane"/>
    <property type="evidence" value="ECO:0007669"/>
    <property type="project" value="UniProtKB-SubCell"/>
</dbReference>
<feature type="region of interest" description="Disordered" evidence="5">
    <location>
        <begin position="741"/>
        <end position="830"/>
    </location>
</feature>
<feature type="transmembrane region" description="Helical" evidence="6">
    <location>
        <begin position="1122"/>
        <end position="1139"/>
    </location>
</feature>
<dbReference type="GO" id="GO:0046873">
    <property type="term" value="F:metal ion transmembrane transporter activity"/>
    <property type="evidence" value="ECO:0007669"/>
    <property type="project" value="InterPro"/>
</dbReference>
<dbReference type="PANTHER" id="PTHR47685:SF1">
    <property type="entry name" value="MAGNESIUM TRANSPORT PROTEIN CORA"/>
    <property type="match status" value="1"/>
</dbReference>
<dbReference type="Gene3D" id="1.20.58.340">
    <property type="entry name" value="Magnesium transport protein CorA, transmembrane region"/>
    <property type="match status" value="1"/>
</dbReference>
<sequence>MDFEEEPFVFDRTDSFPRDRAYPSRSTRSQISKRPTGDSLFNGRHLHRGGTGDFFEPRRRLRYTVLLRRKSNHTKDEEKGYLEEKRNGLTYSPPLGTHRETSRGSAAFPPQELLEIISTKWVPDDEGREVVTLTVKDGEGRVDQEIIRCESRWKHIQSDAMTLKQFYGQVMRIPGLGDDDMALVGRLLNKVRNTSEKRFVHGRYLDPITLVYEGEDPDVFASYHPQERHARKTATFVSLPVFTTSCPRHHTSNKDFEGHPVRALLQSRYRLESTKRRDKDQVITKTTSIKDHLTREDHVVHVPHIWALVINNHTIITCAALDASVLRGDTIKLISYTAAQLDEATWSVHFTDAQGKDFYLPLRFCKTWFDLVRQITDNCLHDEYSFIRDQLLKGGPVYQLVVARDESPVNAEKWPKLVEEKKTEVIHLRLVDKETVSSGLLVTYCDDEGNEIIRGSDDSPDTSSIFSSDDGEGSDASESSVSSDTSLDNIAPIIDHLRSLQAKLREAEGRGDSKKVEDLKEHRIPALEEKALELTAAGLEKHTSTREQARRRSRIIIPGPYDHQPRLSRGFDHDSPLSPKARYRAKLRSRSRSTSSSRLVKKGPAFSGSAYDLSFQEPSDRGRATQPWTNHDRNHSVHFKDVDYDFVPRARPRIRSHMPGAHPLSRSSTLPTQSRSGWDLLRSRVRDKQLPGLRSSPTSPMIDSNEIYYRPSEKQLARSYWDLVRSSVLEGGIHKLRNAEGAKKDDEITNRAKSSVATTTDDQKRDQSSPFGRSDVLDISPNGSSNALPTTLDPPASFGPPKALPSPDNEVSSMKEGENDPTKPKKVLFSRHSLESIPKLKKLIKFVQKESTALPKMATSQAALEVSSPVLVDPIIDLPVFLWSTEPKQPESRDLAQKAPQLTNVSETPTFKSFLRKPPEERKQVISTSKTEELVLHTVMTEVHVALKKPKKAKPEYAVLYEKTAEKAYADVASSMNSIRNAISRATSGPAEEERNVNKSVSQSRRASLAFAGVSMPRRNSKRSVTRTPDQEDLGLVKLRIFELASKILLAFVPSGYDAPVISKYWGALHKLLNEKDETVLQYVSSRLSEICKLIQSIQMGVRAEDGSKQQRYQIPRALPRAFQHLILLLVVISSVSNWSDYSWSQMQSAFDDCEDLLVEGRKQLLLMIHTDDYRDSYRDSSGFQAVDSEALVSLILANMISTMSTGGDFHLTEVYAEYTTKIQGVVRDSASVKVYDDIKLLREELDIIKNILKQQDDTLREFRSTITFTYGVASLSVSILDRVLESISQRIDDFDELQVQAETARFLAAQSISLKAESNNKAIIVFTVVTIIFLPMSFVTSYLGMNTSDLRNMKSGQTLFWAIGAPVAFVVLSAALLAAFYGTLTQRFLGRAWRVKEKGE</sequence>
<evidence type="ECO:0000256" key="3">
    <source>
        <dbReference type="ARBA" id="ARBA00022989"/>
    </source>
</evidence>
<keyword evidence="3 6" id="KW-1133">Transmembrane helix</keyword>
<name>A0A8H3G220_9LECA</name>
<feature type="compositionally biased region" description="Basic and acidic residues" evidence="5">
    <location>
        <begin position="9"/>
        <end position="22"/>
    </location>
</feature>
<feature type="compositionally biased region" description="Basic and acidic residues" evidence="5">
    <location>
        <begin position="813"/>
        <end position="823"/>
    </location>
</feature>
<feature type="compositionally biased region" description="Basic and acidic residues" evidence="5">
    <location>
        <begin position="74"/>
        <end position="87"/>
    </location>
</feature>
<feature type="region of interest" description="Disordered" evidence="5">
    <location>
        <begin position="452"/>
        <end position="487"/>
    </location>
</feature>
<evidence type="ECO:0000313" key="9">
    <source>
        <dbReference type="Proteomes" id="UP000664203"/>
    </source>
</evidence>
<evidence type="ECO:0000256" key="6">
    <source>
        <dbReference type="SAM" id="Phobius"/>
    </source>
</evidence>
<gene>
    <name evidence="8" type="ORF">ALECFALPRED_005086</name>
</gene>
<evidence type="ECO:0000256" key="1">
    <source>
        <dbReference type="ARBA" id="ARBA00004141"/>
    </source>
</evidence>
<proteinExistence type="predicted"/>
<dbReference type="EMBL" id="CAJPDR010000310">
    <property type="protein sequence ID" value="CAF9931723.1"/>
    <property type="molecule type" value="Genomic_DNA"/>
</dbReference>
<feature type="region of interest" description="Disordered" evidence="5">
    <location>
        <begin position="538"/>
        <end position="634"/>
    </location>
</feature>
<feature type="transmembrane region" description="Helical" evidence="6">
    <location>
        <begin position="1360"/>
        <end position="1385"/>
    </location>
</feature>
<evidence type="ECO:0000313" key="8">
    <source>
        <dbReference type="EMBL" id="CAF9931723.1"/>
    </source>
</evidence>
<evidence type="ECO:0000256" key="5">
    <source>
        <dbReference type="SAM" id="MobiDB-lite"/>
    </source>
</evidence>
<reference evidence="8" key="1">
    <citation type="submission" date="2021-03" db="EMBL/GenBank/DDBJ databases">
        <authorList>
            <person name="Tagirdzhanova G."/>
        </authorList>
    </citation>
    <scope>NUCLEOTIDE SEQUENCE</scope>
</reference>
<dbReference type="Pfam" id="PF22893">
    <property type="entry name" value="ULD_2"/>
    <property type="match status" value="1"/>
</dbReference>
<feature type="compositionally biased region" description="Basic and acidic residues" evidence="5">
    <location>
        <begin position="563"/>
        <end position="575"/>
    </location>
</feature>
<organism evidence="8 9">
    <name type="scientific">Alectoria fallacina</name>
    <dbReference type="NCBI Taxonomy" id="1903189"/>
    <lineage>
        <taxon>Eukaryota</taxon>
        <taxon>Fungi</taxon>
        <taxon>Dikarya</taxon>
        <taxon>Ascomycota</taxon>
        <taxon>Pezizomycotina</taxon>
        <taxon>Lecanoromycetes</taxon>
        <taxon>OSLEUM clade</taxon>
        <taxon>Lecanoromycetidae</taxon>
        <taxon>Lecanorales</taxon>
        <taxon>Lecanorineae</taxon>
        <taxon>Parmeliaceae</taxon>
        <taxon>Alectoria</taxon>
    </lineage>
</organism>
<keyword evidence="4 6" id="KW-0472">Membrane</keyword>
<feature type="compositionally biased region" description="Polar residues" evidence="5">
    <location>
        <begin position="24"/>
        <end position="33"/>
    </location>
</feature>
<accession>A0A8H3G220</accession>
<comment type="caution">
    <text evidence="8">The sequence shown here is derived from an EMBL/GenBank/DDBJ whole genome shotgun (WGS) entry which is preliminary data.</text>
</comment>
<keyword evidence="9" id="KW-1185">Reference proteome</keyword>
<evidence type="ECO:0000256" key="2">
    <source>
        <dbReference type="ARBA" id="ARBA00022692"/>
    </source>
</evidence>
<evidence type="ECO:0000259" key="7">
    <source>
        <dbReference type="Pfam" id="PF22893"/>
    </source>
</evidence>
<feature type="region of interest" description="Disordered" evidence="5">
    <location>
        <begin position="74"/>
        <end position="107"/>
    </location>
</feature>
<dbReference type="SUPFAM" id="SSF144083">
    <property type="entry name" value="Magnesium transport protein CorA, transmembrane region"/>
    <property type="match status" value="1"/>
</dbReference>
<protein>
    <recommendedName>
        <fullName evidence="7">Ubiquitin-like domain-containing protein</fullName>
    </recommendedName>
</protein>
<feature type="compositionally biased region" description="Basic and acidic residues" evidence="5">
    <location>
        <begin position="539"/>
        <end position="550"/>
    </location>
</feature>
<feature type="domain" description="Ubiquitin-like" evidence="7">
    <location>
        <begin position="347"/>
        <end position="420"/>
    </location>
</feature>
<feature type="region of interest" description="Disordered" evidence="5">
    <location>
        <begin position="655"/>
        <end position="677"/>
    </location>
</feature>
<feature type="region of interest" description="Disordered" evidence="5">
    <location>
        <begin position="1"/>
        <end position="53"/>
    </location>
</feature>
<keyword evidence="2 6" id="KW-0812">Transmembrane</keyword>
<feature type="compositionally biased region" description="Low complexity" evidence="5">
    <location>
        <begin position="476"/>
        <end position="487"/>
    </location>
</feature>
<dbReference type="InterPro" id="IPR045863">
    <property type="entry name" value="CorA_TM1_TM2"/>
</dbReference>
<feature type="transmembrane region" description="Helical" evidence="6">
    <location>
        <begin position="1323"/>
        <end position="1340"/>
    </location>
</feature>
<dbReference type="OrthoDB" id="5286874at2759"/>
<dbReference type="InterPro" id="IPR002523">
    <property type="entry name" value="MgTranspt_CorA/ZnTranspt_ZntB"/>
</dbReference>
<comment type="subcellular location">
    <subcellularLocation>
        <location evidence="1">Membrane</location>
        <topology evidence="1">Multi-pass membrane protein</topology>
    </subcellularLocation>
</comment>